<evidence type="ECO:0000256" key="1">
    <source>
        <dbReference type="ARBA" id="ARBA00004141"/>
    </source>
</evidence>
<dbReference type="PANTHER" id="PTHR10283:SF82">
    <property type="entry name" value="SOLUTE CARRIER FAMILY 13 MEMBER 2"/>
    <property type="match status" value="1"/>
</dbReference>
<dbReference type="EMBL" id="JBAMIC010003067">
    <property type="protein sequence ID" value="KAK7089073.1"/>
    <property type="molecule type" value="Genomic_DNA"/>
</dbReference>
<comment type="subcellular location">
    <subcellularLocation>
        <location evidence="1">Membrane</location>
        <topology evidence="1">Multi-pass membrane protein</topology>
    </subcellularLocation>
</comment>
<dbReference type="Pfam" id="PF00939">
    <property type="entry name" value="Na_sulph_symp"/>
    <property type="match status" value="1"/>
</dbReference>
<feature type="transmembrane region" description="Helical" evidence="8">
    <location>
        <begin position="113"/>
        <end position="138"/>
    </location>
</feature>
<dbReference type="InterPro" id="IPR001898">
    <property type="entry name" value="SLC13A/DASS"/>
</dbReference>
<sequence length="467" mass="50458">MKIGTSKTAERNKDARATSNSKKSGMRATHVKNDDDKITIEEEQELDTKLSPTTSAADYRRMCKGMSLCVAYAANIGGTGSLSGTSTNLIMQGQAQGLFQEYGLDSGVNFTTWMIFALPGSVICVILAWLWLTLLFFGPKEWIRRRQRDKVKDALVKETILREYQKLGPVSFAEKVVMGHFIVLVCLWLSRNPPMVPGWGSLFPPKFVGDSAAAILIALSLFVFPAECPQVFFWKRHAGGVKPRPVRSVLDWKTVQTNYPWGVLVLLGGGYALAHTCEVSGLSRWIGQELTVLAYLAPWQLSLALCAIIAMATEVTSNAATASLLLPILGQLAVNLNMNPLYLLFPCAISASFAFMLPVATPPNTIVFATGHLEVKDMVIAGSVLNVVCVLVVSLAANTWGMAYFKLDTLPPGFGAAVPNMTSMATTLGADALYNYTTGGDSFISAFSNVSETPNAAYSVLNISGSL</sequence>
<organism evidence="9 10">
    <name type="scientific">Littorina saxatilis</name>
    <dbReference type="NCBI Taxonomy" id="31220"/>
    <lineage>
        <taxon>Eukaryota</taxon>
        <taxon>Metazoa</taxon>
        <taxon>Spiralia</taxon>
        <taxon>Lophotrochozoa</taxon>
        <taxon>Mollusca</taxon>
        <taxon>Gastropoda</taxon>
        <taxon>Caenogastropoda</taxon>
        <taxon>Littorinimorpha</taxon>
        <taxon>Littorinoidea</taxon>
        <taxon>Littorinidae</taxon>
        <taxon>Littorina</taxon>
    </lineage>
</organism>
<dbReference type="InterPro" id="IPR031312">
    <property type="entry name" value="Na/sul_symport_CS"/>
</dbReference>
<evidence type="ECO:0000256" key="7">
    <source>
        <dbReference type="SAM" id="MobiDB-lite"/>
    </source>
</evidence>
<dbReference type="Proteomes" id="UP001374579">
    <property type="component" value="Unassembled WGS sequence"/>
</dbReference>
<dbReference type="AlphaFoldDB" id="A0AAN9FY88"/>
<feature type="region of interest" description="Disordered" evidence="7">
    <location>
        <begin position="1"/>
        <end position="51"/>
    </location>
</feature>
<keyword evidence="10" id="KW-1185">Reference proteome</keyword>
<evidence type="ECO:0000256" key="3">
    <source>
        <dbReference type="ARBA" id="ARBA00022448"/>
    </source>
</evidence>
<evidence type="ECO:0000313" key="10">
    <source>
        <dbReference type="Proteomes" id="UP001374579"/>
    </source>
</evidence>
<evidence type="ECO:0000313" key="9">
    <source>
        <dbReference type="EMBL" id="KAK7089073.1"/>
    </source>
</evidence>
<dbReference type="GO" id="GO:0005886">
    <property type="term" value="C:plasma membrane"/>
    <property type="evidence" value="ECO:0007669"/>
    <property type="project" value="TreeGrafter"/>
</dbReference>
<evidence type="ECO:0000256" key="5">
    <source>
        <dbReference type="ARBA" id="ARBA00022989"/>
    </source>
</evidence>
<protein>
    <submittedName>
        <fullName evidence="9">Uncharacterized protein</fullName>
    </submittedName>
</protein>
<keyword evidence="4 8" id="KW-0812">Transmembrane</keyword>
<keyword evidence="3" id="KW-0813">Transport</keyword>
<evidence type="ECO:0000256" key="8">
    <source>
        <dbReference type="SAM" id="Phobius"/>
    </source>
</evidence>
<feature type="transmembrane region" description="Helical" evidence="8">
    <location>
        <begin position="379"/>
        <end position="397"/>
    </location>
</feature>
<feature type="compositionally biased region" description="Basic and acidic residues" evidence="7">
    <location>
        <begin position="31"/>
        <end position="40"/>
    </location>
</feature>
<proteinExistence type="inferred from homology"/>
<feature type="transmembrane region" description="Helical" evidence="8">
    <location>
        <begin position="172"/>
        <end position="191"/>
    </location>
</feature>
<evidence type="ECO:0000256" key="4">
    <source>
        <dbReference type="ARBA" id="ARBA00022692"/>
    </source>
</evidence>
<accession>A0AAN9FY88</accession>
<gene>
    <name evidence="9" type="ORF">V1264_024937</name>
</gene>
<name>A0AAN9FY88_9CAEN</name>
<feature type="transmembrane region" description="Helical" evidence="8">
    <location>
        <begin position="341"/>
        <end position="359"/>
    </location>
</feature>
<comment type="caution">
    <text evidence="9">The sequence shown here is derived from an EMBL/GenBank/DDBJ whole genome shotgun (WGS) entry which is preliminary data.</text>
</comment>
<feature type="transmembrane region" description="Helical" evidence="8">
    <location>
        <begin position="211"/>
        <end position="234"/>
    </location>
</feature>
<keyword evidence="5 8" id="KW-1133">Transmembrane helix</keyword>
<keyword evidence="6 8" id="KW-0472">Membrane</keyword>
<reference evidence="9 10" key="1">
    <citation type="submission" date="2024-02" db="EMBL/GenBank/DDBJ databases">
        <title>Chromosome-scale genome assembly of the rough periwinkle Littorina saxatilis.</title>
        <authorList>
            <person name="De Jode A."/>
            <person name="Faria R."/>
            <person name="Formenti G."/>
            <person name="Sims Y."/>
            <person name="Smith T.P."/>
            <person name="Tracey A."/>
            <person name="Wood J.M.D."/>
            <person name="Zagrodzka Z.B."/>
            <person name="Johannesson K."/>
            <person name="Butlin R.K."/>
            <person name="Leder E.H."/>
        </authorList>
    </citation>
    <scope>NUCLEOTIDE SEQUENCE [LARGE SCALE GENOMIC DNA]</scope>
    <source>
        <strain evidence="9">Snail1</strain>
        <tissue evidence="9">Muscle</tissue>
    </source>
</reference>
<dbReference type="PROSITE" id="PS01271">
    <property type="entry name" value="NA_SULFATE"/>
    <property type="match status" value="1"/>
</dbReference>
<evidence type="ECO:0000256" key="6">
    <source>
        <dbReference type="ARBA" id="ARBA00023136"/>
    </source>
</evidence>
<evidence type="ECO:0000256" key="2">
    <source>
        <dbReference type="ARBA" id="ARBA00006772"/>
    </source>
</evidence>
<dbReference type="PANTHER" id="PTHR10283">
    <property type="entry name" value="SOLUTE CARRIER FAMILY 13 MEMBER"/>
    <property type="match status" value="1"/>
</dbReference>
<comment type="similarity">
    <text evidence="2">Belongs to the SLC13A/DASS transporter (TC 2.A.47) family. NADC subfamily.</text>
</comment>
<dbReference type="GO" id="GO:0015141">
    <property type="term" value="F:succinate transmembrane transporter activity"/>
    <property type="evidence" value="ECO:0007669"/>
    <property type="project" value="UniProtKB-ARBA"/>
</dbReference>